<dbReference type="KEGG" id="beu:BE0216_06370"/>
<dbReference type="EMBL" id="CP062938">
    <property type="protein sequence ID" value="QOL32128.1"/>
    <property type="molecule type" value="Genomic_DNA"/>
</dbReference>
<sequence length="425" mass="45561">MRRFRELLARLAGAGLSKTVALVAALAMLVSVVGAGTAVAEESDTTLTTQSGQTSQTTEQNDSTSQSGETQNTETTDGTGETGEADDTGATGGTDKTADEVPAPTSVDGDQSGQSESDQTPEDDEYQNETMDIGETRAVQSITPECWITNQHLEHYCSGSISAGTSEVNSTEGVLLSSLANSTISTGTASSEKTYTFWKASLKGTDGETEYGPKQTGGNNANETATGKTVTRVRYQDGTLQFMSDGDWFRIYDSSGLQLVFYYLQDKEVGTYVTFHMSDWYASSYNANNWNQNEATNTYKAVVVKVVDADSNDLLAHSDTMYYHLSHDGVSTITVSEKDLGDYEIVGISKHKAANQNHFKAWNSDETDTVGDPLAEYKVSDMTTGMSTSWNPGSVDDENGKYDPPPCDFHGACAQNCAGEAEEAG</sequence>
<accession>A0A7L9SP54</accession>
<evidence type="ECO:0000313" key="2">
    <source>
        <dbReference type="EMBL" id="QOL32128.1"/>
    </source>
</evidence>
<dbReference type="RefSeq" id="WP_193042840.1">
    <property type="nucleotide sequence ID" value="NZ_CP062938.1"/>
</dbReference>
<feature type="compositionally biased region" description="Low complexity" evidence="1">
    <location>
        <begin position="68"/>
        <end position="79"/>
    </location>
</feature>
<reference evidence="2 3" key="1">
    <citation type="submission" date="2020-10" db="EMBL/GenBank/DDBJ databases">
        <title>Genome sequencing of Bifidobacterium eulemuris_DSMZ_100216.</title>
        <authorList>
            <person name="Kim J."/>
        </authorList>
    </citation>
    <scope>NUCLEOTIDE SEQUENCE [LARGE SCALE GENOMIC DNA]</scope>
    <source>
        <strain evidence="2 3">DSM 100216</strain>
    </source>
</reference>
<name>A0A7L9SP54_9BIFI</name>
<gene>
    <name evidence="2" type="ORF">BE0216_06370</name>
</gene>
<evidence type="ECO:0000256" key="1">
    <source>
        <dbReference type="SAM" id="MobiDB-lite"/>
    </source>
</evidence>
<feature type="compositionally biased region" description="Low complexity" evidence="1">
    <location>
        <begin position="45"/>
        <end position="58"/>
    </location>
</feature>
<proteinExistence type="predicted"/>
<dbReference type="AlphaFoldDB" id="A0A7L9SP54"/>
<protein>
    <submittedName>
        <fullName evidence="2">Uncharacterized protein</fullName>
    </submittedName>
</protein>
<evidence type="ECO:0000313" key="3">
    <source>
        <dbReference type="Proteomes" id="UP000593943"/>
    </source>
</evidence>
<feature type="region of interest" description="Disordered" evidence="1">
    <location>
        <begin position="41"/>
        <end position="127"/>
    </location>
</feature>
<organism evidence="2 3">
    <name type="scientific">Bifidobacterium eulemuris</name>
    <dbReference type="NCBI Taxonomy" id="1765219"/>
    <lineage>
        <taxon>Bacteria</taxon>
        <taxon>Bacillati</taxon>
        <taxon>Actinomycetota</taxon>
        <taxon>Actinomycetes</taxon>
        <taxon>Bifidobacteriales</taxon>
        <taxon>Bifidobacteriaceae</taxon>
        <taxon>Bifidobacterium</taxon>
    </lineage>
</organism>
<dbReference type="Proteomes" id="UP000593943">
    <property type="component" value="Chromosome"/>
</dbReference>
<keyword evidence="3" id="KW-1185">Reference proteome</keyword>
<feature type="compositionally biased region" description="Polar residues" evidence="1">
    <location>
        <begin position="108"/>
        <end position="118"/>
    </location>
</feature>